<dbReference type="STRING" id="323261.Noc_2020"/>
<dbReference type="KEGG" id="noc:Noc_2020"/>
<evidence type="ECO:0000313" key="1">
    <source>
        <dbReference type="EMBL" id="ABA58481.1"/>
    </source>
</evidence>
<dbReference type="HOGENOM" id="CLU_1979192_0_0_6"/>
<proteinExistence type="predicted"/>
<keyword evidence="2" id="KW-1185">Reference proteome</keyword>
<sequence length="126" mass="13851">MYIWFGILLVVSLPLSSTISIQNCLSGGETSEVRHEYVASQLAVMSGASRARNFTSPNIHTRLCECYRLPRKILTGVRNEWPIGTWEVDVHEDSETAALIILPGSGITSGCPPIRELPVTITPSIR</sequence>
<dbReference type="Proteomes" id="UP000006838">
    <property type="component" value="Chromosome"/>
</dbReference>
<name>Q3J9L5_NITOC</name>
<dbReference type="InParanoid" id="Q3J9L5"/>
<evidence type="ECO:0000313" key="2">
    <source>
        <dbReference type="Proteomes" id="UP000006838"/>
    </source>
</evidence>
<dbReference type="EMBL" id="CP000127">
    <property type="protein sequence ID" value="ABA58481.1"/>
    <property type="molecule type" value="Genomic_DNA"/>
</dbReference>
<dbReference type="AlphaFoldDB" id="Q3J9L5"/>
<dbReference type="RefSeq" id="WP_011330835.1">
    <property type="nucleotide sequence ID" value="NC_007484.1"/>
</dbReference>
<organism evidence="1 2">
    <name type="scientific">Nitrosococcus oceani (strain ATCC 19707 / BCRC 17464 / JCM 30415 / NCIMB 11848 / C-107)</name>
    <dbReference type="NCBI Taxonomy" id="323261"/>
    <lineage>
        <taxon>Bacteria</taxon>
        <taxon>Pseudomonadati</taxon>
        <taxon>Pseudomonadota</taxon>
        <taxon>Gammaproteobacteria</taxon>
        <taxon>Chromatiales</taxon>
        <taxon>Chromatiaceae</taxon>
        <taxon>Nitrosococcus</taxon>
    </lineage>
</organism>
<reference evidence="2" key="1">
    <citation type="journal article" date="2006" name="Appl. Environ. Microbiol.">
        <title>Complete genome sequence of the marine, chemolithoautotrophic, ammonia-oxidizing bacterium Nitrosococcus oceani ATCC 19707.</title>
        <authorList>
            <person name="Klotz M.G."/>
            <person name="Arp D.J."/>
            <person name="Chain P.S.G."/>
            <person name="El-Sheikh A.F."/>
            <person name="Hauser L.J."/>
            <person name="Hommes N.G."/>
            <person name="Larimer F.W."/>
            <person name="Malfatti S.A."/>
            <person name="Norton J.M."/>
            <person name="Poret-Peterson A.T."/>
            <person name="Vergez L.M."/>
            <person name="Ward B.B."/>
        </authorList>
    </citation>
    <scope>NUCLEOTIDE SEQUENCE [LARGE SCALE GENOMIC DNA]</scope>
    <source>
        <strain evidence="2">ATCC 19707 / BCRC 17464 / NCIMB 11848 / C-107</strain>
    </source>
</reference>
<accession>Q3J9L5</accession>
<protein>
    <submittedName>
        <fullName evidence="1">Uncharacterized protein</fullName>
    </submittedName>
</protein>
<gene>
    <name evidence="1" type="ordered locus">Noc_2020</name>
</gene>